<evidence type="ECO:0000313" key="2">
    <source>
        <dbReference type="EMBL" id="KAK8235916.1"/>
    </source>
</evidence>
<dbReference type="Proteomes" id="UP001492380">
    <property type="component" value="Unassembled WGS sequence"/>
</dbReference>
<gene>
    <name evidence="2" type="ORF">HDK90DRAFT_259504</name>
</gene>
<proteinExistence type="predicted"/>
<comment type="caution">
    <text evidence="2">The sequence shown here is derived from an EMBL/GenBank/DDBJ whole genome shotgun (WGS) entry which is preliminary data.</text>
</comment>
<protein>
    <submittedName>
        <fullName evidence="2">Uncharacterized protein</fullName>
    </submittedName>
</protein>
<evidence type="ECO:0000313" key="3">
    <source>
        <dbReference type="Proteomes" id="UP001492380"/>
    </source>
</evidence>
<keyword evidence="3" id="KW-1185">Reference proteome</keyword>
<feature type="region of interest" description="Disordered" evidence="1">
    <location>
        <begin position="156"/>
        <end position="180"/>
    </location>
</feature>
<organism evidence="2 3">
    <name type="scientific">Phyllosticta capitalensis</name>
    <dbReference type="NCBI Taxonomy" id="121624"/>
    <lineage>
        <taxon>Eukaryota</taxon>
        <taxon>Fungi</taxon>
        <taxon>Dikarya</taxon>
        <taxon>Ascomycota</taxon>
        <taxon>Pezizomycotina</taxon>
        <taxon>Dothideomycetes</taxon>
        <taxon>Dothideomycetes incertae sedis</taxon>
        <taxon>Botryosphaeriales</taxon>
        <taxon>Phyllostictaceae</taxon>
        <taxon>Phyllosticta</taxon>
    </lineage>
</organism>
<accession>A0ABR1YRT1</accession>
<name>A0ABR1YRT1_9PEZI</name>
<evidence type="ECO:0000256" key="1">
    <source>
        <dbReference type="SAM" id="MobiDB-lite"/>
    </source>
</evidence>
<sequence length="180" mass="19942">MVLPGDRPRQYKSLPRPPLGAITSLSSALHPPRCLSRCLSTSATDDSARCRPWYCRAIAHASTKDLHRPSASIPRRLVHRLHLLSTPLSRRPSTNAMAGTSLSQTRRWVNQEIQPRLVFRPGQSLTGAPPGPSCHHFLCWEGRRAESLTADRLYTRPRSPEAASTGHFQSPHSNSTGGRK</sequence>
<feature type="compositionally biased region" description="Polar residues" evidence="1">
    <location>
        <begin position="166"/>
        <end position="180"/>
    </location>
</feature>
<reference evidence="2 3" key="1">
    <citation type="submission" date="2024-04" db="EMBL/GenBank/DDBJ databases">
        <title>Phyllosticta paracitricarpa is synonymous to the EU quarantine fungus P. citricarpa based on phylogenomic analyses.</title>
        <authorList>
            <consortium name="Lawrence Berkeley National Laboratory"/>
            <person name="Van Ingen-Buijs V.A."/>
            <person name="Van Westerhoven A.C."/>
            <person name="Haridas S."/>
            <person name="Skiadas P."/>
            <person name="Martin F."/>
            <person name="Groenewald J.Z."/>
            <person name="Crous P.W."/>
            <person name="Seidl M.F."/>
        </authorList>
    </citation>
    <scope>NUCLEOTIDE SEQUENCE [LARGE SCALE GENOMIC DNA]</scope>
    <source>
        <strain evidence="2 3">CBS 123374</strain>
    </source>
</reference>
<dbReference type="EMBL" id="JBBWRZ010000005">
    <property type="protein sequence ID" value="KAK8235916.1"/>
    <property type="molecule type" value="Genomic_DNA"/>
</dbReference>